<organism evidence="1 2">
    <name type="scientific">Jiangella asiatica</name>
    <dbReference type="NCBI Taxonomy" id="2530372"/>
    <lineage>
        <taxon>Bacteria</taxon>
        <taxon>Bacillati</taxon>
        <taxon>Actinomycetota</taxon>
        <taxon>Actinomycetes</taxon>
        <taxon>Jiangellales</taxon>
        <taxon>Jiangellaceae</taxon>
        <taxon>Jiangella</taxon>
    </lineage>
</organism>
<dbReference type="Pfam" id="PF01547">
    <property type="entry name" value="SBP_bac_1"/>
    <property type="match status" value="1"/>
</dbReference>
<proteinExistence type="predicted"/>
<evidence type="ECO:0000313" key="1">
    <source>
        <dbReference type="EMBL" id="TDE08484.1"/>
    </source>
</evidence>
<dbReference type="OrthoDB" id="7918484at2"/>
<dbReference type="InParanoid" id="A0A4R5DAK9"/>
<name>A0A4R5DAK9_9ACTN</name>
<dbReference type="InterPro" id="IPR050490">
    <property type="entry name" value="Bact_solute-bd_prot1"/>
</dbReference>
<keyword evidence="2" id="KW-1185">Reference proteome</keyword>
<gene>
    <name evidence="1" type="ORF">E1269_17425</name>
</gene>
<dbReference type="PROSITE" id="PS51318">
    <property type="entry name" value="TAT"/>
    <property type="match status" value="1"/>
</dbReference>
<dbReference type="AlphaFoldDB" id="A0A4R5DAK9"/>
<dbReference type="InterPro" id="IPR006059">
    <property type="entry name" value="SBP"/>
</dbReference>
<dbReference type="SUPFAM" id="SSF53850">
    <property type="entry name" value="Periplasmic binding protein-like II"/>
    <property type="match status" value="1"/>
</dbReference>
<sequence>MNSVHDDSAGLARLRQGLVAGDIGRRQFLLGAAALSTTALLAGCGGIEQSDGGSGDGGVIPLYTVENDPKSLAFYNMVIATFQEKYPEARVEVSVYSDSTQLQHLTTAFRNKVDVGIFSPPVSQFASWARDGYLAVLDDLVEEIGPDDFMPGTRIVVDGSDYAIPLQANSHLMYYRKDILQNANIAPPETFDDFLAAVSETHGGDGHIGIALAVGPTPQLPLFSFSPYIFQSGWDYFDRDGNLTFDRPEVLEALERFVSMMRFSAQSLHNGEYADIVSAYSSGQATFAPFPGRLGVNLHESAPDIAEKSGVIPIPAGPFMTGQLHFGSGQQYALYAQTAQPDLAKEFLKELTVGEHAVEFAMTVPGHLLPPMKSVRDQLLGMLSTSADPYVSEHADWIETFAEYVPTAMTSSVSMGAVHDKSFEEKFTNVCPWAAEIWKSPPVDGMMFQSILIDGEPVERAWQTAAEEMRVVADGWKAKHPDWEPEIV</sequence>
<dbReference type="Gene3D" id="3.40.190.10">
    <property type="entry name" value="Periplasmic binding protein-like II"/>
    <property type="match status" value="1"/>
</dbReference>
<comment type="caution">
    <text evidence="1">The sequence shown here is derived from an EMBL/GenBank/DDBJ whole genome shotgun (WGS) entry which is preliminary data.</text>
</comment>
<dbReference type="Proteomes" id="UP000294739">
    <property type="component" value="Unassembled WGS sequence"/>
</dbReference>
<dbReference type="RefSeq" id="WP_131896791.1">
    <property type="nucleotide sequence ID" value="NZ_SMKZ01000024.1"/>
</dbReference>
<dbReference type="PANTHER" id="PTHR43649">
    <property type="entry name" value="ARABINOSE-BINDING PROTEIN-RELATED"/>
    <property type="match status" value="1"/>
</dbReference>
<dbReference type="EMBL" id="SMKZ01000024">
    <property type="protein sequence ID" value="TDE08484.1"/>
    <property type="molecule type" value="Genomic_DNA"/>
</dbReference>
<evidence type="ECO:0000313" key="2">
    <source>
        <dbReference type="Proteomes" id="UP000294739"/>
    </source>
</evidence>
<accession>A0A4R5DAK9</accession>
<dbReference type="PANTHER" id="PTHR43649:SF12">
    <property type="entry name" value="DIACETYLCHITOBIOSE BINDING PROTEIN DASA"/>
    <property type="match status" value="1"/>
</dbReference>
<dbReference type="InterPro" id="IPR006311">
    <property type="entry name" value="TAT_signal"/>
</dbReference>
<reference evidence="1 2" key="1">
    <citation type="submission" date="2019-03" db="EMBL/GenBank/DDBJ databases">
        <title>Draft genome sequences of novel Actinobacteria.</title>
        <authorList>
            <person name="Sahin N."/>
            <person name="Ay H."/>
            <person name="Saygin H."/>
        </authorList>
    </citation>
    <scope>NUCLEOTIDE SEQUENCE [LARGE SCALE GENOMIC DNA]</scope>
    <source>
        <strain evidence="1 2">5K138</strain>
    </source>
</reference>
<protein>
    <submittedName>
        <fullName evidence="1">Extracellular solute-binding protein</fullName>
    </submittedName>
</protein>